<dbReference type="OrthoDB" id="5298556at2"/>
<reference evidence="11 12" key="1">
    <citation type="submission" date="2016-02" db="EMBL/GenBank/DDBJ databases">
        <title>Draft genome sequence of Hydrogenophaga sp. LPB0072.</title>
        <authorList>
            <person name="Shin S.-K."/>
            <person name="Yi H."/>
        </authorList>
    </citation>
    <scope>NUCLEOTIDE SEQUENCE [LARGE SCALE GENOMIC DNA]</scope>
    <source>
        <strain evidence="11 12">LPB0072</strain>
    </source>
</reference>
<protein>
    <recommendedName>
        <fullName evidence="8 9">Cell division protein FtsL</fullName>
    </recommendedName>
</protein>
<accession>A0A167HN83</accession>
<dbReference type="HAMAP" id="MF_00910">
    <property type="entry name" value="FtsL"/>
    <property type="match status" value="1"/>
</dbReference>
<keyword evidence="4 8" id="KW-0812">Transmembrane</keyword>
<dbReference type="KEGG" id="hyl:LPB072_20945"/>
<dbReference type="RefSeq" id="WP_066091181.1">
    <property type="nucleotide sequence ID" value="NZ_CP017476.1"/>
</dbReference>
<evidence type="ECO:0000256" key="8">
    <source>
        <dbReference type="HAMAP-Rule" id="MF_00910"/>
    </source>
</evidence>
<keyword evidence="3 8" id="KW-0132">Cell division</keyword>
<keyword evidence="5 8" id="KW-1133">Transmembrane helix</keyword>
<dbReference type="InterPro" id="IPR011922">
    <property type="entry name" value="Cell_div_FtsL"/>
</dbReference>
<dbReference type="EMBL" id="LVWD01000015">
    <property type="protein sequence ID" value="OAD41486.1"/>
    <property type="molecule type" value="Genomic_DNA"/>
</dbReference>
<keyword evidence="2 8" id="KW-1003">Cell membrane</keyword>
<evidence type="ECO:0000313" key="10">
    <source>
        <dbReference type="EMBL" id="AOW14919.1"/>
    </source>
</evidence>
<dbReference type="Proteomes" id="UP000185680">
    <property type="component" value="Chromosome"/>
</dbReference>
<keyword evidence="6 8" id="KW-0472">Membrane</keyword>
<dbReference type="GO" id="GO:0005886">
    <property type="term" value="C:plasma membrane"/>
    <property type="evidence" value="ECO:0007669"/>
    <property type="project" value="UniProtKB-SubCell"/>
</dbReference>
<proteinExistence type="inferred from homology"/>
<comment type="subcellular location">
    <subcellularLocation>
        <location evidence="8">Cell inner membrane</location>
        <topology evidence="8">Single-pass type II membrane protein</topology>
    </subcellularLocation>
    <subcellularLocation>
        <location evidence="1">Cell membrane</location>
        <topology evidence="1">Single-pass type II membrane protein</topology>
    </subcellularLocation>
    <text evidence="8">Localizes to the division septum where it forms a ring structure.</text>
</comment>
<evidence type="ECO:0000256" key="9">
    <source>
        <dbReference type="NCBIfam" id="TIGR02209"/>
    </source>
</evidence>
<dbReference type="Pfam" id="PF04999">
    <property type="entry name" value="FtsL"/>
    <property type="match status" value="1"/>
</dbReference>
<dbReference type="EMBL" id="CP017476">
    <property type="protein sequence ID" value="AOW14919.1"/>
    <property type="molecule type" value="Genomic_DNA"/>
</dbReference>
<name>A0A167HN83_9BURK</name>
<evidence type="ECO:0000313" key="11">
    <source>
        <dbReference type="EMBL" id="OAD41486.1"/>
    </source>
</evidence>
<evidence type="ECO:0000256" key="2">
    <source>
        <dbReference type="ARBA" id="ARBA00022475"/>
    </source>
</evidence>
<evidence type="ECO:0000256" key="4">
    <source>
        <dbReference type="ARBA" id="ARBA00022692"/>
    </source>
</evidence>
<evidence type="ECO:0000313" key="12">
    <source>
        <dbReference type="Proteomes" id="UP000185657"/>
    </source>
</evidence>
<evidence type="ECO:0000256" key="3">
    <source>
        <dbReference type="ARBA" id="ARBA00022618"/>
    </source>
</evidence>
<sequence>MIRLNLALLLVVMVSAFYLVHTQYESRRLYTAVDRANAASRKLESEHEQLRVLKREQATSARVQQLATNKLAMRPVSPGITQYVTMVSGAPVAASAPEPKETP</sequence>
<evidence type="ECO:0000313" key="13">
    <source>
        <dbReference type="Proteomes" id="UP000185680"/>
    </source>
</evidence>
<dbReference type="STRING" id="1763535.LPB072_20945"/>
<comment type="similarity">
    <text evidence="8">Belongs to the FtsL family.</text>
</comment>
<comment type="function">
    <text evidence="8">Essential cell division protein. May link together the upstream cell division proteins, which are predominantly cytoplasmic, with the downstream cell division proteins, which are predominantly periplasmic.</text>
</comment>
<keyword evidence="12" id="KW-1185">Reference proteome</keyword>
<dbReference type="GO" id="GO:0032153">
    <property type="term" value="C:cell division site"/>
    <property type="evidence" value="ECO:0007669"/>
    <property type="project" value="UniProtKB-UniRule"/>
</dbReference>
<dbReference type="NCBIfam" id="TIGR02209">
    <property type="entry name" value="ftsL_broad"/>
    <property type="match status" value="1"/>
</dbReference>
<gene>
    <name evidence="8" type="primary">ftsL</name>
    <name evidence="10" type="ORF">LPB072_20945</name>
    <name evidence="11" type="ORF">LPB72_12615</name>
</gene>
<keyword evidence="8" id="KW-0997">Cell inner membrane</keyword>
<evidence type="ECO:0000256" key="1">
    <source>
        <dbReference type="ARBA" id="ARBA00004401"/>
    </source>
</evidence>
<keyword evidence="7 8" id="KW-0131">Cell cycle</keyword>
<reference evidence="10 13" key="2">
    <citation type="submission" date="2016-10" db="EMBL/GenBank/DDBJ databases">
        <title>Hydorgenophaga sp. LPB0072 isolated from gastropod.</title>
        <authorList>
            <person name="Kim E."/>
            <person name="Yi H."/>
        </authorList>
    </citation>
    <scope>NUCLEOTIDE SEQUENCE [LARGE SCALE GENOMIC DNA]</scope>
    <source>
        <strain evidence="10 13">LPB0072</strain>
    </source>
</reference>
<organism evidence="10 13">
    <name type="scientific">Hydrogenophaga crassostreae</name>
    <dbReference type="NCBI Taxonomy" id="1763535"/>
    <lineage>
        <taxon>Bacteria</taxon>
        <taxon>Pseudomonadati</taxon>
        <taxon>Pseudomonadota</taxon>
        <taxon>Betaproteobacteria</taxon>
        <taxon>Burkholderiales</taxon>
        <taxon>Comamonadaceae</taxon>
        <taxon>Hydrogenophaga</taxon>
    </lineage>
</organism>
<evidence type="ECO:0000256" key="6">
    <source>
        <dbReference type="ARBA" id="ARBA00023136"/>
    </source>
</evidence>
<evidence type="ECO:0000256" key="7">
    <source>
        <dbReference type="ARBA" id="ARBA00023306"/>
    </source>
</evidence>
<comment type="subunit">
    <text evidence="8">Part of a complex composed of FtsB, FtsL and FtsQ.</text>
</comment>
<dbReference type="GO" id="GO:0043093">
    <property type="term" value="P:FtsZ-dependent cytokinesis"/>
    <property type="evidence" value="ECO:0007669"/>
    <property type="project" value="UniProtKB-UniRule"/>
</dbReference>
<evidence type="ECO:0000256" key="5">
    <source>
        <dbReference type="ARBA" id="ARBA00022989"/>
    </source>
</evidence>
<dbReference type="AlphaFoldDB" id="A0A167HN83"/>
<dbReference type="Proteomes" id="UP000185657">
    <property type="component" value="Unassembled WGS sequence"/>
</dbReference>